<dbReference type="Proteomes" id="UP000283841">
    <property type="component" value="Unassembled WGS sequence"/>
</dbReference>
<evidence type="ECO:0000313" key="2">
    <source>
        <dbReference type="EMBL" id="RWQ96345.1"/>
    </source>
</evidence>
<dbReference type="GeneID" id="39595772"/>
<feature type="compositionally biased region" description="Polar residues" evidence="1">
    <location>
        <begin position="139"/>
        <end position="150"/>
    </location>
</feature>
<sequence length="195" mass="21578">MMLSHSVSDNHIYIEVYEDAPLPQPPASDTSSNSQKCPSPSRYYSTPLNADIPDSTPLKVYGLKQRPPSIIDQKPPKLFSRLSMYAFEEGSQEKLPLPRIPGSPVKKAASVIELQATPTEPSPPSRSLARRPSVLSFDMLSSSHGSQESGPPSLRRIQSRLSSFRSSTSSSRPDKRRWLSFKKRTATDPELAGRI</sequence>
<accession>A0A443HWZ8</accession>
<reference evidence="2 3" key="1">
    <citation type="journal article" date="2018" name="Front. Microbiol.">
        <title>Genomic and genetic insights into a cosmopolitan fungus, Paecilomyces variotii (Eurotiales).</title>
        <authorList>
            <person name="Urquhart A.S."/>
            <person name="Mondo S.J."/>
            <person name="Makela M.R."/>
            <person name="Hane J.K."/>
            <person name="Wiebenga A."/>
            <person name="He G."/>
            <person name="Mihaltcheva S."/>
            <person name="Pangilinan J."/>
            <person name="Lipzen A."/>
            <person name="Barry K."/>
            <person name="de Vries R.P."/>
            <person name="Grigoriev I.V."/>
            <person name="Idnurm A."/>
        </authorList>
    </citation>
    <scope>NUCLEOTIDE SEQUENCE [LARGE SCALE GENOMIC DNA]</scope>
    <source>
        <strain evidence="2 3">CBS 101075</strain>
    </source>
</reference>
<name>A0A443HWZ8_BYSSP</name>
<feature type="region of interest" description="Disordered" evidence="1">
    <location>
        <begin position="115"/>
        <end position="195"/>
    </location>
</feature>
<dbReference type="AlphaFoldDB" id="A0A443HWZ8"/>
<dbReference type="EMBL" id="RCNU01000004">
    <property type="protein sequence ID" value="RWQ96345.1"/>
    <property type="molecule type" value="Genomic_DNA"/>
</dbReference>
<comment type="caution">
    <text evidence="2">The sequence shown here is derived from an EMBL/GenBank/DDBJ whole genome shotgun (WGS) entry which is preliminary data.</text>
</comment>
<feature type="compositionally biased region" description="Basic and acidic residues" evidence="1">
    <location>
        <begin position="185"/>
        <end position="195"/>
    </location>
</feature>
<keyword evidence="3" id="KW-1185">Reference proteome</keyword>
<feature type="compositionally biased region" description="Low complexity" evidence="1">
    <location>
        <begin position="153"/>
        <end position="171"/>
    </location>
</feature>
<dbReference type="RefSeq" id="XP_028485990.1">
    <property type="nucleotide sequence ID" value="XM_028626495.1"/>
</dbReference>
<protein>
    <submittedName>
        <fullName evidence="2">Uncharacterized protein</fullName>
    </submittedName>
</protein>
<dbReference type="VEuPathDB" id="FungiDB:C8Q69DRAFT_241217"/>
<proteinExistence type="predicted"/>
<feature type="region of interest" description="Disordered" evidence="1">
    <location>
        <begin position="18"/>
        <end position="50"/>
    </location>
</feature>
<evidence type="ECO:0000256" key="1">
    <source>
        <dbReference type="SAM" id="MobiDB-lite"/>
    </source>
</evidence>
<feature type="compositionally biased region" description="Polar residues" evidence="1">
    <location>
        <begin position="27"/>
        <end position="48"/>
    </location>
</feature>
<gene>
    <name evidence="2" type="ORF">C8Q69DRAFT_241217</name>
</gene>
<evidence type="ECO:0000313" key="3">
    <source>
        <dbReference type="Proteomes" id="UP000283841"/>
    </source>
</evidence>
<organism evidence="2 3">
    <name type="scientific">Byssochlamys spectabilis</name>
    <name type="common">Paecilomyces variotii</name>
    <dbReference type="NCBI Taxonomy" id="264951"/>
    <lineage>
        <taxon>Eukaryota</taxon>
        <taxon>Fungi</taxon>
        <taxon>Dikarya</taxon>
        <taxon>Ascomycota</taxon>
        <taxon>Pezizomycotina</taxon>
        <taxon>Eurotiomycetes</taxon>
        <taxon>Eurotiomycetidae</taxon>
        <taxon>Eurotiales</taxon>
        <taxon>Thermoascaceae</taxon>
        <taxon>Paecilomyces</taxon>
    </lineage>
</organism>